<dbReference type="GO" id="GO:0005886">
    <property type="term" value="C:plasma membrane"/>
    <property type="evidence" value="ECO:0007669"/>
    <property type="project" value="UniProtKB-SubCell"/>
</dbReference>
<dbReference type="CDD" id="cd06421">
    <property type="entry name" value="CESA_CelA_like"/>
    <property type="match status" value="1"/>
</dbReference>
<feature type="transmembrane region" description="Helical" evidence="16">
    <location>
        <begin position="503"/>
        <end position="522"/>
    </location>
</feature>
<evidence type="ECO:0000256" key="12">
    <source>
        <dbReference type="ARBA" id="ARBA00022916"/>
    </source>
</evidence>
<dbReference type="InterPro" id="IPR029044">
    <property type="entry name" value="Nucleotide-diphossugar_trans"/>
</dbReference>
<dbReference type="SUPFAM" id="SSF53448">
    <property type="entry name" value="Nucleotide-diphospho-sugar transferases"/>
    <property type="match status" value="1"/>
</dbReference>
<keyword evidence="8 16" id="KW-0973">c-di-GMP</keyword>
<keyword evidence="10 16" id="KW-0808">Transferase</keyword>
<keyword evidence="20" id="KW-1185">Reference proteome</keyword>
<comment type="caution">
    <text evidence="19">The sequence shown here is derived from an EMBL/GenBank/DDBJ whole genome shotgun (WGS) entry which is preliminary data.</text>
</comment>
<feature type="transmembrane region" description="Helical" evidence="16">
    <location>
        <begin position="709"/>
        <end position="729"/>
    </location>
</feature>
<dbReference type="InterPro" id="IPR001173">
    <property type="entry name" value="Glyco_trans_2-like"/>
</dbReference>
<evidence type="ECO:0000256" key="16">
    <source>
        <dbReference type="RuleBase" id="RU365020"/>
    </source>
</evidence>
<evidence type="ECO:0000313" key="20">
    <source>
        <dbReference type="Proteomes" id="UP000268033"/>
    </source>
</evidence>
<comment type="cofactor">
    <cofactor evidence="16">
        <name>Mg(2+)</name>
        <dbReference type="ChEBI" id="CHEBI:18420"/>
    </cofactor>
</comment>
<keyword evidence="7 16" id="KW-0997">Cell inner membrane</keyword>
<feature type="transmembrane region" description="Helical" evidence="16">
    <location>
        <begin position="534"/>
        <end position="554"/>
    </location>
</feature>
<feature type="transmembrane region" description="Helical" evidence="16">
    <location>
        <begin position="12"/>
        <end position="30"/>
    </location>
</feature>
<evidence type="ECO:0000256" key="8">
    <source>
        <dbReference type="ARBA" id="ARBA00022636"/>
    </source>
</evidence>
<feature type="transmembrane region" description="Helical" evidence="16">
    <location>
        <begin position="1402"/>
        <end position="1424"/>
    </location>
</feature>
<feature type="transmembrane region" description="Helical" evidence="16">
    <location>
        <begin position="60"/>
        <end position="79"/>
    </location>
</feature>
<dbReference type="Proteomes" id="UP000268033">
    <property type="component" value="Unassembled WGS sequence"/>
</dbReference>
<feature type="domain" description="PilZ" evidence="18">
    <location>
        <begin position="559"/>
        <end position="655"/>
    </location>
</feature>
<dbReference type="PANTHER" id="PTHR43867:SF2">
    <property type="entry name" value="CELLULOSE SYNTHASE CATALYTIC SUBUNIT A [UDP-FORMING]"/>
    <property type="match status" value="1"/>
</dbReference>
<dbReference type="GO" id="GO:0030244">
    <property type="term" value="P:cellulose biosynthetic process"/>
    <property type="evidence" value="ECO:0007669"/>
    <property type="project" value="UniProtKB-KW"/>
</dbReference>
<evidence type="ECO:0000256" key="7">
    <source>
        <dbReference type="ARBA" id="ARBA00022519"/>
    </source>
</evidence>
<feature type="transmembrane region" description="Helical" evidence="16">
    <location>
        <begin position="94"/>
        <end position="115"/>
    </location>
</feature>
<dbReference type="PANTHER" id="PTHR43867">
    <property type="entry name" value="CELLULOSE SYNTHASE CATALYTIC SUBUNIT A [UDP-FORMING]"/>
    <property type="match status" value="1"/>
</dbReference>
<dbReference type="EMBL" id="RJUL01000007">
    <property type="protein sequence ID" value="ROQ24172.1"/>
    <property type="molecule type" value="Genomic_DNA"/>
</dbReference>
<feature type="transmembrane region" description="Helical" evidence="16">
    <location>
        <begin position="385"/>
        <end position="403"/>
    </location>
</feature>
<dbReference type="Pfam" id="PF00535">
    <property type="entry name" value="Glycos_transf_2"/>
    <property type="match status" value="1"/>
</dbReference>
<accession>A0A3N1NYX5</accession>
<dbReference type="UniPathway" id="UPA00694"/>
<dbReference type="Gene3D" id="2.60.120.260">
    <property type="entry name" value="Galactose-binding domain-like"/>
    <property type="match status" value="2"/>
</dbReference>
<evidence type="ECO:0000256" key="5">
    <source>
        <dbReference type="ARBA" id="ARBA00018714"/>
    </source>
</evidence>
<feature type="transmembrane region" description="Helical" evidence="16">
    <location>
        <begin position="409"/>
        <end position="430"/>
    </location>
</feature>
<dbReference type="InterPro" id="IPR003919">
    <property type="entry name" value="Cell_synth_A"/>
</dbReference>
<dbReference type="EC" id="2.4.1.12" evidence="4 16"/>
<proteinExistence type="inferred from homology"/>
<comment type="catalytic activity">
    <reaction evidence="15 16">
        <text>[(1-&gt;4)-beta-D-glucosyl](n) + UDP-alpha-D-glucose = [(1-&gt;4)-beta-D-glucosyl](n+1) + UDP + H(+)</text>
        <dbReference type="Rhea" id="RHEA:19929"/>
        <dbReference type="Rhea" id="RHEA-COMP:10033"/>
        <dbReference type="Rhea" id="RHEA-COMP:10034"/>
        <dbReference type="ChEBI" id="CHEBI:15378"/>
        <dbReference type="ChEBI" id="CHEBI:18246"/>
        <dbReference type="ChEBI" id="CHEBI:58223"/>
        <dbReference type="ChEBI" id="CHEBI:58885"/>
        <dbReference type="EC" id="2.4.1.12"/>
    </reaction>
</comment>
<evidence type="ECO:0000256" key="1">
    <source>
        <dbReference type="ARBA" id="ARBA00004429"/>
    </source>
</evidence>
<evidence type="ECO:0000259" key="17">
    <source>
        <dbReference type="Pfam" id="PF00535"/>
    </source>
</evidence>
<dbReference type="PRINTS" id="PR01439">
    <property type="entry name" value="CELLSNTHASEA"/>
</dbReference>
<dbReference type="GO" id="GO:0006011">
    <property type="term" value="P:UDP-alpha-D-glucose metabolic process"/>
    <property type="evidence" value="ECO:0007669"/>
    <property type="project" value="InterPro"/>
</dbReference>
<evidence type="ECO:0000256" key="14">
    <source>
        <dbReference type="ARBA" id="ARBA00023136"/>
    </source>
</evidence>
<keyword evidence="6 16" id="KW-1003">Cell membrane</keyword>
<reference evidence="19 20" key="1">
    <citation type="submission" date="2018-11" db="EMBL/GenBank/DDBJ databases">
        <title>Genomic Encyclopedia of Type Strains, Phase IV (KMG-IV): sequencing the most valuable type-strain genomes for metagenomic binning, comparative biology and taxonomic classification.</title>
        <authorList>
            <person name="Goeker M."/>
        </authorList>
    </citation>
    <scope>NUCLEOTIDE SEQUENCE [LARGE SCALE GENOMIC DNA]</scope>
    <source>
        <strain evidence="19 20">DSM 21945</strain>
    </source>
</reference>
<comment type="pathway">
    <text evidence="2 16">Glycan metabolism; bacterial cellulose biosynthesis.</text>
</comment>
<name>A0A3N1NYX5_9GAMM</name>
<comment type="function">
    <text evidence="16">Catalytic subunit of cellulose synthase. It polymerizes uridine 5'-diphosphate glucose to cellulose.</text>
</comment>
<evidence type="ECO:0000256" key="11">
    <source>
        <dbReference type="ARBA" id="ARBA00022692"/>
    </source>
</evidence>
<keyword evidence="13 16" id="KW-1133">Transmembrane helix</keyword>
<feature type="domain" description="Glycosyltransferase 2-like" evidence="17">
    <location>
        <begin position="140"/>
        <end position="307"/>
    </location>
</feature>
<dbReference type="NCBIfam" id="TIGR03030">
    <property type="entry name" value="CelA"/>
    <property type="match status" value="1"/>
</dbReference>
<comment type="similarity">
    <text evidence="3">Belongs to the glycosyltransferase 2 family.</text>
</comment>
<sequence length="1441" mass="160419">MKPDQPTRPGYLAYQILATLVLLGIVLLIVTTPLDIESQALFGLAGVVLMFIVSRFTSRWARIVLILMSMVISTRYLYWRATDTLVFSTPIETILGIGLLLAEVYTWLILVLGFIQTIWPLNRRIVPLPKDSSTWPTVDVYIPTYNESLDIVQDTVLAAMNLDYPKDKLKVYLLDDGRRPEFGAFAAAAGVGYITRNDNNHAKAGNLNNALKQTSGELICIFDCDHVTTRIFLQATVGAFMAEPNLALLQTPHYFYSPDPFDRNLRTSLDMPSEEEMFYGPVQMGNDYWNAAFFCGSCAVIRREALNQTNGFAVETVTEDAHTALRLQRMGWDTAFLGIPLAAGLATERLALHVGQRARWARGMCQLLRIDNPLFGKGLRWHQRLCYLNAALHFQFALPRVVFLTAPLAYLLFGLNIIASSPLLILAYALPHLIHSLYTNSLLHGRSRYTFWGEIYETVLAFSLVRPVLATLWNPKKGKFNVTEKGGLLRDGYFDYDAVRPHVFTLALLIAGVTWGVVRLIWSDVFDIQPTVLVLNLFWACFSALILLAAVAVARETRQVRNTVRVDIKLPAILHLANGHTLQTTTRNFSMGGMMLDNPMGSALEDAMVEDVEIRFDNQTLLFPVNTINLGDDALRFQFRALPVRQRRQLVNVVMGRADAWVPDHPHPRDNAFTSLWAVIKAVMGLFTRESKNSGWARWRTSLFGSWKFRIALVTLVAFGITIVANRAWAAENSYQEQLGFRQAGLFGPLVVSGNGNNSGVHFSIRKDEMANAAELDLSLSYPDAKFPENSHLDVLLNGQLLQSIALDPFSADGLESKIAINPALILSENDLNFRIAGQAGPQCLDEDAPNHNEVLISELSSLHLDLTRLPRPRDLAIFPAPFFDNGAMGQIRIPLVLPEQPSEGVLESGAILASYFGKEARFRVVHLPVNRNSLPDDNAIALVVGNSLAGATLAPPSGPEIRLIDNPLNPLYKVLVVMGRTDSELKTAVTYLLSGAPLEGDQMLAKAIKLPERKPYDAPNWVDTRHAVTFGQLAKPDDLAARGLNHGANEVNFRAPPDLFRWRGRPMSMEVQYLFPEGDWLDERRSKLNVTLNGQYLGSLPVNSSGIGASIMRMLGSDVRQQKAKVELPPYLLYGENKLQFYFDLRLHPDSDCQQVLGTKIISRILPASDLDLSGSEHFTMLPNLSYFISAGFPFTRMADLSQTTALVPARPSNLELQSLFDLMARMGQATGYPAYGVEVKKGFGEIRAQTGRDLLVVGAVADLASSPVLYTSPFRFEQNKLGLKPTSLTDQWIRLLKGDWGRQDKPARRQLEAQDSFFGLASYISPADPARVVVVATASNEQQLPTLTTRLQDPQASSEVHGDLVLLQDQQIRSYRVGPRTGSGEMSWDMTVRWYFGQHVLQLLATLLLGILLGATLIYPLLKQRAKQRLAKAKEHHHE</sequence>
<dbReference type="GO" id="GO:0035438">
    <property type="term" value="F:cyclic-di-GMP binding"/>
    <property type="evidence" value="ECO:0007669"/>
    <property type="project" value="InterPro"/>
</dbReference>
<dbReference type="Gene3D" id="3.90.550.10">
    <property type="entry name" value="Spore Coat Polysaccharide Biosynthesis Protein SpsA, Chain A"/>
    <property type="match status" value="1"/>
</dbReference>
<dbReference type="Pfam" id="PF07238">
    <property type="entry name" value="PilZ"/>
    <property type="match status" value="1"/>
</dbReference>
<comment type="subcellular location">
    <subcellularLocation>
        <location evidence="1">Cell inner membrane</location>
        <topology evidence="1">Multi-pass membrane protein</topology>
    </subcellularLocation>
</comment>
<dbReference type="Pfam" id="PF03170">
    <property type="entry name" value="BcsB"/>
    <property type="match status" value="1"/>
</dbReference>
<evidence type="ECO:0000256" key="13">
    <source>
        <dbReference type="ARBA" id="ARBA00022989"/>
    </source>
</evidence>
<protein>
    <recommendedName>
        <fullName evidence="5 16">Cellulose synthase catalytic subunit [UDP-forming]</fullName>
        <ecNumber evidence="4 16">2.4.1.12</ecNumber>
    </recommendedName>
</protein>
<evidence type="ECO:0000313" key="19">
    <source>
        <dbReference type="EMBL" id="ROQ24172.1"/>
    </source>
</evidence>
<keyword evidence="9 16" id="KW-0328">Glycosyltransferase</keyword>
<evidence type="ECO:0000256" key="4">
    <source>
        <dbReference type="ARBA" id="ARBA00012539"/>
    </source>
</evidence>
<gene>
    <name evidence="19" type="ORF">EDC28_10753</name>
</gene>
<dbReference type="GO" id="GO:0016760">
    <property type="term" value="F:cellulose synthase (UDP-forming) activity"/>
    <property type="evidence" value="ECO:0007669"/>
    <property type="project" value="UniProtKB-EC"/>
</dbReference>
<evidence type="ECO:0000256" key="6">
    <source>
        <dbReference type="ARBA" id="ARBA00022475"/>
    </source>
</evidence>
<organism evidence="19 20">
    <name type="scientific">Gallaecimonas pentaromativorans</name>
    <dbReference type="NCBI Taxonomy" id="584787"/>
    <lineage>
        <taxon>Bacteria</taxon>
        <taxon>Pseudomonadati</taxon>
        <taxon>Pseudomonadota</taxon>
        <taxon>Gammaproteobacteria</taxon>
        <taxon>Enterobacterales</taxon>
        <taxon>Gallaecimonadaceae</taxon>
        <taxon>Gallaecimonas</taxon>
    </lineage>
</organism>
<evidence type="ECO:0000256" key="9">
    <source>
        <dbReference type="ARBA" id="ARBA00022676"/>
    </source>
</evidence>
<evidence type="ECO:0000256" key="2">
    <source>
        <dbReference type="ARBA" id="ARBA00005186"/>
    </source>
</evidence>
<keyword evidence="14 16" id="KW-0472">Membrane</keyword>
<dbReference type="InterPro" id="IPR018513">
    <property type="entry name" value="Cell_synthase_bac"/>
</dbReference>
<keyword evidence="12 16" id="KW-0135">Cellulose biosynthesis</keyword>
<keyword evidence="11 16" id="KW-0812">Transmembrane</keyword>
<dbReference type="InterPro" id="IPR009875">
    <property type="entry name" value="PilZ_domain"/>
</dbReference>
<feature type="transmembrane region" description="Helical" evidence="16">
    <location>
        <begin position="36"/>
        <end position="53"/>
    </location>
</feature>
<evidence type="ECO:0000256" key="10">
    <source>
        <dbReference type="ARBA" id="ARBA00022679"/>
    </source>
</evidence>
<evidence type="ECO:0000256" key="15">
    <source>
        <dbReference type="ARBA" id="ARBA00048682"/>
    </source>
</evidence>
<dbReference type="Gene3D" id="2.40.10.220">
    <property type="entry name" value="predicted glycosyltransferase like domains"/>
    <property type="match status" value="1"/>
</dbReference>
<dbReference type="STRING" id="584787.GCA_001247655_00750"/>
<dbReference type="SUPFAM" id="SSF141371">
    <property type="entry name" value="PilZ domain-like"/>
    <property type="match status" value="1"/>
</dbReference>
<dbReference type="InterPro" id="IPR050321">
    <property type="entry name" value="Glycosyltr_2/OpgH_subfam"/>
</dbReference>
<evidence type="ECO:0000259" key="18">
    <source>
        <dbReference type="Pfam" id="PF07238"/>
    </source>
</evidence>
<evidence type="ECO:0000256" key="3">
    <source>
        <dbReference type="ARBA" id="ARBA00006739"/>
    </source>
</evidence>